<reference evidence="2" key="1">
    <citation type="submission" date="2006-12" db="EMBL/GenBank/DDBJ databases">
        <title>Complete sequence of Mycobacterium vanbaalenii PYR-1.</title>
        <authorList>
            <consortium name="US DOE Joint Genome Institute"/>
            <person name="Copeland A."/>
            <person name="Lucas S."/>
            <person name="Lapidus A."/>
            <person name="Barry K."/>
            <person name="Detter J.C."/>
            <person name="Glavina del Rio T."/>
            <person name="Hammon N."/>
            <person name="Israni S."/>
            <person name="Dalin E."/>
            <person name="Tice H."/>
            <person name="Pitluck S."/>
            <person name="Singan V."/>
            <person name="Schmutz J."/>
            <person name="Larimer F."/>
            <person name="Land M."/>
            <person name="Hauser L."/>
            <person name="Kyrpides N."/>
            <person name="Anderson I.J."/>
            <person name="Miller C."/>
            <person name="Richardson P."/>
        </authorList>
    </citation>
    <scope>NUCLEOTIDE SEQUENCE [LARGE SCALE GENOMIC DNA]</scope>
    <source>
        <strain evidence="2">PYR-1</strain>
    </source>
</reference>
<dbReference type="AlphaFoldDB" id="A1T9R3"/>
<name>A1T9R3_MYCVP</name>
<dbReference type="EMBL" id="CP000511">
    <property type="protein sequence ID" value="ABM13913.1"/>
    <property type="molecule type" value="Genomic_DNA"/>
</dbReference>
<gene>
    <name evidence="2" type="ordered locus">Mvan_3111</name>
</gene>
<evidence type="ECO:0000313" key="2">
    <source>
        <dbReference type="EMBL" id="ABM13913.1"/>
    </source>
</evidence>
<accession>A1T9R3</accession>
<keyword evidence="3" id="KW-1185">Reference proteome</keyword>
<dbReference type="KEGG" id="mva:Mvan_3111"/>
<evidence type="ECO:0000313" key="3">
    <source>
        <dbReference type="Proteomes" id="UP000009159"/>
    </source>
</evidence>
<sequence length="99" mass="10578">MTGEPLRFPLPAIGMRAAESPNMLLVNGFTPRIGRGWVGLTGVVDAVSRTSLLAATRGPRPPRAPRCPDRGPDAHRSHSPGRCARSRPARAFPSSKTPE</sequence>
<protein>
    <submittedName>
        <fullName evidence="2">Uncharacterized protein</fullName>
    </submittedName>
</protein>
<feature type="compositionally biased region" description="Basic and acidic residues" evidence="1">
    <location>
        <begin position="66"/>
        <end position="76"/>
    </location>
</feature>
<feature type="region of interest" description="Disordered" evidence="1">
    <location>
        <begin position="54"/>
        <end position="99"/>
    </location>
</feature>
<evidence type="ECO:0000256" key="1">
    <source>
        <dbReference type="SAM" id="MobiDB-lite"/>
    </source>
</evidence>
<proteinExistence type="predicted"/>
<dbReference type="HOGENOM" id="CLU_2317315_0_0_11"/>
<organism evidence="2 3">
    <name type="scientific">Mycolicibacterium vanbaalenii (strain DSM 7251 / JCM 13017 / BCRC 16820 / KCTC 9966 / NRRL B-24157 / PYR-1)</name>
    <name type="common">Mycobacterium vanbaalenii</name>
    <dbReference type="NCBI Taxonomy" id="350058"/>
    <lineage>
        <taxon>Bacteria</taxon>
        <taxon>Bacillati</taxon>
        <taxon>Actinomycetota</taxon>
        <taxon>Actinomycetes</taxon>
        <taxon>Mycobacteriales</taxon>
        <taxon>Mycobacteriaceae</taxon>
        <taxon>Mycolicibacterium</taxon>
    </lineage>
</organism>
<dbReference type="Proteomes" id="UP000009159">
    <property type="component" value="Chromosome"/>
</dbReference>